<evidence type="ECO:0000256" key="2">
    <source>
        <dbReference type="ARBA" id="ARBA00022448"/>
    </source>
</evidence>
<feature type="transmembrane region" description="Helical" evidence="6">
    <location>
        <begin position="55"/>
        <end position="80"/>
    </location>
</feature>
<keyword evidence="5 6" id="KW-0472">Membrane</keyword>
<evidence type="ECO:0000313" key="7">
    <source>
        <dbReference type="EMBL" id="KGK38704.1"/>
    </source>
</evidence>
<keyword evidence="2" id="KW-0813">Transport</keyword>
<evidence type="ECO:0000256" key="1">
    <source>
        <dbReference type="ARBA" id="ARBA00004141"/>
    </source>
</evidence>
<dbReference type="InterPro" id="IPR002293">
    <property type="entry name" value="AA/rel_permease1"/>
</dbReference>
<evidence type="ECO:0000256" key="6">
    <source>
        <dbReference type="SAM" id="Phobius"/>
    </source>
</evidence>
<gene>
    <name evidence="7" type="ORF">JL09_g2117</name>
</gene>
<dbReference type="VEuPathDB" id="FungiDB:C5L36_0A04580"/>
<accession>A0A099P325</accession>
<dbReference type="FunFam" id="1.20.1740.10:FF:000046">
    <property type="entry name" value="Amino-acid permease, putative"/>
    <property type="match status" value="1"/>
</dbReference>
<comment type="caution">
    <text evidence="7">The sequence shown here is derived from an EMBL/GenBank/DDBJ whole genome shotgun (WGS) entry which is preliminary data.</text>
</comment>
<dbReference type="eggNOG" id="KOG1289">
    <property type="taxonomic scope" value="Eukaryota"/>
</dbReference>
<organism evidence="7 8">
    <name type="scientific">Pichia kudriavzevii</name>
    <name type="common">Yeast</name>
    <name type="synonym">Issatchenkia orientalis</name>
    <dbReference type="NCBI Taxonomy" id="4909"/>
    <lineage>
        <taxon>Eukaryota</taxon>
        <taxon>Fungi</taxon>
        <taxon>Dikarya</taxon>
        <taxon>Ascomycota</taxon>
        <taxon>Saccharomycotina</taxon>
        <taxon>Pichiomycetes</taxon>
        <taxon>Pichiales</taxon>
        <taxon>Pichiaceae</taxon>
        <taxon>Pichia</taxon>
    </lineage>
</organism>
<evidence type="ECO:0000256" key="4">
    <source>
        <dbReference type="ARBA" id="ARBA00022989"/>
    </source>
</evidence>
<name>A0A099P325_PICKU</name>
<reference evidence="8" key="1">
    <citation type="journal article" date="2014" name="Microb. Cell Fact.">
        <title>Exploiting Issatchenkia orientalis SD108 for succinic acid production.</title>
        <authorList>
            <person name="Xiao H."/>
            <person name="Shao Z."/>
            <person name="Jiang Y."/>
            <person name="Dole S."/>
            <person name="Zhao H."/>
        </authorList>
    </citation>
    <scope>NUCLEOTIDE SEQUENCE [LARGE SCALE GENOMIC DNA]</scope>
    <source>
        <strain evidence="8">SD108</strain>
    </source>
</reference>
<dbReference type="PIRSF" id="PIRSF006060">
    <property type="entry name" value="AA_transporter"/>
    <property type="match status" value="1"/>
</dbReference>
<feature type="transmembrane region" description="Helical" evidence="6">
    <location>
        <begin position="92"/>
        <end position="115"/>
    </location>
</feature>
<sequence>MTSIRPQATVVSVDDMGLTSVLSGHHEKIIVNHTVDHDEAVILALGYKQEFKREFSLLTTFGVSFSVLGLLPSIASTLWYSLAYAGNAGITWGYLIGMTGVLGVACSMAEISSAFPTSGGLYYATAMLAPPKYKALLSWIVGWSNYFVQITGAPSVAYGGSSMILALKQIIDPDYEIQDWQNYLLTVALTFVAAIVASLPTKWIAWINSCSTVLNLVFLFISFVVILGGNNRKAQGLPKFNTDKIAWKLDNLTDWPDGICILLSFMAVIWTMSGFDSPFHLAEECSNAQVATPRAIVLTAVVGGLLGFVFQLAMAYTIVDVEAAVNDDLGQPYIAFLNQVLDRPSVMCLASFAIILAFSMTFSCMIAASRVLFSYSRDNCFPLSKYWARVSPLTQTPVNAVWMNWFIGVLLLTLMFGGVAIDAIFSVGAIGSFISFTVPTLLRITYARNTFKPGPWNLGKWSYASGWLAVSYTTLMIPILCFPQYRGSYNTPQLMNWTVLVYWGSMFLAIAWYFIYAHKIYHGPKSNLGDAIVDEVDESNVIDAIVSKGGEVRYASEEVSNEKSENV</sequence>
<dbReference type="Proteomes" id="UP000029867">
    <property type="component" value="Unassembled WGS sequence"/>
</dbReference>
<feature type="transmembrane region" description="Helical" evidence="6">
    <location>
        <begin position="136"/>
        <end position="160"/>
    </location>
</feature>
<keyword evidence="3 6" id="KW-0812">Transmembrane</keyword>
<dbReference type="GO" id="GO:0016020">
    <property type="term" value="C:membrane"/>
    <property type="evidence" value="ECO:0007669"/>
    <property type="project" value="UniProtKB-SubCell"/>
</dbReference>
<dbReference type="Gene3D" id="1.20.1740.10">
    <property type="entry name" value="Amino acid/polyamine transporter I"/>
    <property type="match status" value="1"/>
</dbReference>
<dbReference type="HOGENOM" id="CLU_004495_0_3_1"/>
<feature type="transmembrane region" description="Helical" evidence="6">
    <location>
        <begin position="206"/>
        <end position="228"/>
    </location>
</feature>
<dbReference type="Pfam" id="PF13520">
    <property type="entry name" value="AA_permease_2"/>
    <property type="match status" value="1"/>
</dbReference>
<feature type="transmembrane region" description="Helical" evidence="6">
    <location>
        <begin position="349"/>
        <end position="375"/>
    </location>
</feature>
<feature type="transmembrane region" description="Helical" evidence="6">
    <location>
        <begin position="180"/>
        <end position="199"/>
    </location>
</feature>
<evidence type="ECO:0000256" key="5">
    <source>
        <dbReference type="ARBA" id="ARBA00023136"/>
    </source>
</evidence>
<feature type="transmembrane region" description="Helical" evidence="6">
    <location>
        <begin position="296"/>
        <end position="319"/>
    </location>
</feature>
<dbReference type="PANTHER" id="PTHR45649:SF29">
    <property type="entry name" value="AMINO ACID TRANSPORTER (EUROFUNG)"/>
    <property type="match status" value="1"/>
</dbReference>
<feature type="transmembrane region" description="Helical" evidence="6">
    <location>
        <begin position="497"/>
        <end position="516"/>
    </location>
</feature>
<evidence type="ECO:0000256" key="3">
    <source>
        <dbReference type="ARBA" id="ARBA00022692"/>
    </source>
</evidence>
<comment type="subcellular location">
    <subcellularLocation>
        <location evidence="1">Membrane</location>
        <topology evidence="1">Multi-pass membrane protein</topology>
    </subcellularLocation>
</comment>
<proteinExistence type="predicted"/>
<dbReference type="GO" id="GO:0015101">
    <property type="term" value="F:organic cation transmembrane transporter activity"/>
    <property type="evidence" value="ECO:0007669"/>
    <property type="project" value="UniProtKB-ARBA"/>
</dbReference>
<evidence type="ECO:0000313" key="8">
    <source>
        <dbReference type="Proteomes" id="UP000029867"/>
    </source>
</evidence>
<dbReference type="PANTHER" id="PTHR45649">
    <property type="entry name" value="AMINO-ACID PERMEASE BAT1"/>
    <property type="match status" value="1"/>
</dbReference>
<protein>
    <recommendedName>
        <fullName evidence="9">Polyamine transporter</fullName>
    </recommendedName>
</protein>
<feature type="transmembrane region" description="Helical" evidence="6">
    <location>
        <begin position="463"/>
        <end position="485"/>
    </location>
</feature>
<evidence type="ECO:0008006" key="9">
    <source>
        <dbReference type="Google" id="ProtNLM"/>
    </source>
</evidence>
<feature type="transmembrane region" description="Helical" evidence="6">
    <location>
        <begin position="396"/>
        <end position="417"/>
    </location>
</feature>
<dbReference type="AlphaFoldDB" id="A0A099P325"/>
<dbReference type="EMBL" id="JQFK01000016">
    <property type="protein sequence ID" value="KGK38704.1"/>
    <property type="molecule type" value="Genomic_DNA"/>
</dbReference>
<feature type="transmembrane region" description="Helical" evidence="6">
    <location>
        <begin position="423"/>
        <end position="442"/>
    </location>
</feature>
<keyword evidence="4 6" id="KW-1133">Transmembrane helix</keyword>